<reference evidence="2" key="1">
    <citation type="journal article" date="2020" name="mSystems">
        <title>Genome- and Community-Level Interaction Insights into Carbon Utilization and Element Cycling Functions of Hydrothermarchaeota in Hydrothermal Sediment.</title>
        <authorList>
            <person name="Zhou Z."/>
            <person name="Liu Y."/>
            <person name="Xu W."/>
            <person name="Pan J."/>
            <person name="Luo Z.H."/>
            <person name="Li M."/>
        </authorList>
    </citation>
    <scope>NUCLEOTIDE SEQUENCE [LARGE SCALE GENOMIC DNA]</scope>
    <source>
        <strain evidence="2">HyVt-28</strain>
    </source>
</reference>
<feature type="domain" description="HEPN" evidence="1">
    <location>
        <begin position="4"/>
        <end position="123"/>
    </location>
</feature>
<dbReference type="InterPro" id="IPR007842">
    <property type="entry name" value="HEPN_dom"/>
</dbReference>
<evidence type="ECO:0000259" key="1">
    <source>
        <dbReference type="Pfam" id="PF05168"/>
    </source>
</evidence>
<name>A0A7V0Q6B1_UNCW3</name>
<dbReference type="SUPFAM" id="SSF81593">
    <property type="entry name" value="Nucleotidyltransferase substrate binding subunit/domain"/>
    <property type="match status" value="1"/>
</dbReference>
<dbReference type="AlphaFoldDB" id="A0A7V0Q6B1"/>
<organism evidence="2">
    <name type="scientific">candidate division WOR-3 bacterium</name>
    <dbReference type="NCBI Taxonomy" id="2052148"/>
    <lineage>
        <taxon>Bacteria</taxon>
        <taxon>Bacteria division WOR-3</taxon>
    </lineage>
</organism>
<accession>A0A7V0Q6B1</accession>
<sequence>MKATWIESSREDLIKAKKKFDIGDFKTVCLLSRKSACKSLMSMIYSEMETNERKLEDVFKIFIEKTGKGEDIEEMVDFLTKYTLEEDITSPLLAAHWNGLPTKEEAEKALRYAEIILNYVEELDG</sequence>
<protein>
    <submittedName>
        <fullName evidence="2">HEPN domain-containing protein</fullName>
    </submittedName>
</protein>
<evidence type="ECO:0000313" key="2">
    <source>
        <dbReference type="EMBL" id="HDL60145.1"/>
    </source>
</evidence>
<comment type="caution">
    <text evidence="2">The sequence shown here is derived from an EMBL/GenBank/DDBJ whole genome shotgun (WGS) entry which is preliminary data.</text>
</comment>
<gene>
    <name evidence="2" type="ORF">ENH14_01685</name>
</gene>
<dbReference type="Proteomes" id="UP000886381">
    <property type="component" value="Unassembled WGS sequence"/>
</dbReference>
<dbReference type="EMBL" id="DRDR01000073">
    <property type="protein sequence ID" value="HDL60145.1"/>
    <property type="molecule type" value="Genomic_DNA"/>
</dbReference>
<proteinExistence type="predicted"/>
<dbReference type="Gene3D" id="1.20.120.330">
    <property type="entry name" value="Nucleotidyltransferases domain 2"/>
    <property type="match status" value="1"/>
</dbReference>
<dbReference type="Pfam" id="PF05168">
    <property type="entry name" value="HEPN"/>
    <property type="match status" value="1"/>
</dbReference>